<dbReference type="RefSeq" id="WP_012991073.1">
    <property type="nucleotide sequence ID" value="NC_013894.1"/>
</dbReference>
<feature type="domain" description="Cupin type-2" evidence="1">
    <location>
        <begin position="22"/>
        <end position="77"/>
    </location>
</feature>
<dbReference type="STRING" id="638303.Thal_0028"/>
<gene>
    <name evidence="2" type="ordered locus">Thal_0028</name>
</gene>
<evidence type="ECO:0000313" key="3">
    <source>
        <dbReference type="Proteomes" id="UP000002043"/>
    </source>
</evidence>
<dbReference type="Proteomes" id="UP000002043">
    <property type="component" value="Chromosome"/>
</dbReference>
<keyword evidence="3" id="KW-1185">Reference proteome</keyword>
<dbReference type="InterPro" id="IPR011051">
    <property type="entry name" value="RmlC_Cupin_sf"/>
</dbReference>
<dbReference type="KEGG" id="tal:Thal_0028"/>
<dbReference type="eggNOG" id="COG1917">
    <property type="taxonomic scope" value="Bacteria"/>
</dbReference>
<dbReference type="InterPro" id="IPR013096">
    <property type="entry name" value="Cupin_2"/>
</dbReference>
<evidence type="ECO:0000259" key="1">
    <source>
        <dbReference type="Pfam" id="PF07883"/>
    </source>
</evidence>
<dbReference type="HOGENOM" id="CLU_2385154_0_0_0"/>
<dbReference type="InterPro" id="IPR014710">
    <property type="entry name" value="RmlC-like_jellyroll"/>
</dbReference>
<organism evidence="2 3">
    <name type="scientific">Thermocrinis albus (strain DSM 14484 / JCM 11386 / HI 11/12)</name>
    <dbReference type="NCBI Taxonomy" id="638303"/>
    <lineage>
        <taxon>Bacteria</taxon>
        <taxon>Pseudomonadati</taxon>
        <taxon>Aquificota</taxon>
        <taxon>Aquificia</taxon>
        <taxon>Aquificales</taxon>
        <taxon>Aquificaceae</taxon>
        <taxon>Thermocrinis</taxon>
    </lineage>
</organism>
<dbReference type="AlphaFoldDB" id="D3SNC9"/>
<dbReference type="Gene3D" id="2.60.120.10">
    <property type="entry name" value="Jelly Rolls"/>
    <property type="match status" value="1"/>
</dbReference>
<sequence length="94" mass="10866">MLDPEKIIKQLREEGYENLYTWCDPPGTFYSWHTHPDDEVRVVYRGSMVIGTEEGEFLLKEGDRLEVKAGTRHWAKTEEGVCYVCGTKRPSSGR</sequence>
<proteinExistence type="predicted"/>
<dbReference type="SUPFAM" id="SSF51182">
    <property type="entry name" value="RmlC-like cupins"/>
    <property type="match status" value="1"/>
</dbReference>
<evidence type="ECO:0000313" key="2">
    <source>
        <dbReference type="EMBL" id="ADC88666.1"/>
    </source>
</evidence>
<dbReference type="EMBL" id="CP001931">
    <property type="protein sequence ID" value="ADC88666.1"/>
    <property type="molecule type" value="Genomic_DNA"/>
</dbReference>
<reference evidence="3" key="1">
    <citation type="journal article" date="2010" name="Stand. Genomic Sci.">
        <title>Complete genome sequence of Thermocrinis albus type strain (HI 11/12T).</title>
        <authorList>
            <person name="Wirth R."/>
            <person name="Sikorski J."/>
            <person name="Brambilla E."/>
            <person name="Misra M."/>
            <person name="Lapidus A."/>
            <person name="Copeland A."/>
            <person name="Nolan M."/>
            <person name="Lucas S."/>
            <person name="Chen F."/>
            <person name="Tice H."/>
            <person name="Cheng J.F."/>
            <person name="Han C."/>
            <person name="Detter J.C."/>
            <person name="Tapia R."/>
            <person name="Bruce D."/>
            <person name="Goodwin L."/>
            <person name="Pitluck S."/>
            <person name="Pati A."/>
            <person name="Anderson I."/>
            <person name="Ivanova N."/>
            <person name="Mavromatis K."/>
            <person name="Mikhailova N."/>
            <person name="Chen A."/>
            <person name="Palaniappan K."/>
            <person name="Bilek Y."/>
            <person name="Hader T."/>
            <person name="Land M."/>
            <person name="Hauser L."/>
            <person name="Chang Y.J."/>
            <person name="Jeffries C.D."/>
            <person name="Tindall B.J."/>
            <person name="Rohde M."/>
            <person name="Goker M."/>
            <person name="Bristow J."/>
            <person name="Eisen J.A."/>
            <person name="Markowitz V."/>
            <person name="Hugenholtz P."/>
            <person name="Kyrpides N.C."/>
            <person name="Klenk H.P."/>
        </authorList>
    </citation>
    <scope>NUCLEOTIDE SEQUENCE [LARGE SCALE GENOMIC DNA]</scope>
    <source>
        <strain evidence="3">DSM 14484 / JCM 11386 / HI 11/12</strain>
    </source>
</reference>
<dbReference type="Pfam" id="PF07883">
    <property type="entry name" value="Cupin_2"/>
    <property type="match status" value="1"/>
</dbReference>
<name>D3SNC9_THEAH</name>
<accession>D3SNC9</accession>
<protein>
    <submittedName>
        <fullName evidence="2">Cupin 2 conserved barrel domain protein</fullName>
    </submittedName>
</protein>